<keyword evidence="4" id="KW-1185">Reference proteome</keyword>
<accession>A0ABM1NSR3</accession>
<dbReference type="PANTHER" id="PTHR13087:SF0">
    <property type="entry name" value="NFKB ACTIVATING PROTEIN LIKE"/>
    <property type="match status" value="1"/>
</dbReference>
<feature type="compositionally biased region" description="Basic residues" evidence="2">
    <location>
        <begin position="1"/>
        <end position="14"/>
    </location>
</feature>
<dbReference type="InterPro" id="IPR040466">
    <property type="entry name" value="NKAP"/>
</dbReference>
<proteinExistence type="inferred from homology"/>
<feature type="compositionally biased region" description="Low complexity" evidence="2">
    <location>
        <begin position="80"/>
        <end position="103"/>
    </location>
</feature>
<feature type="compositionally biased region" description="Acidic residues" evidence="2">
    <location>
        <begin position="273"/>
        <end position="289"/>
    </location>
</feature>
<feature type="compositionally biased region" description="Basic and acidic residues" evidence="2">
    <location>
        <begin position="64"/>
        <end position="79"/>
    </location>
</feature>
<feature type="compositionally biased region" description="Basic and acidic residues" evidence="2">
    <location>
        <begin position="15"/>
        <end position="32"/>
    </location>
</feature>
<protein>
    <submittedName>
        <fullName evidence="5">UPF0396 protein CG6066</fullName>
    </submittedName>
</protein>
<dbReference type="GeneID" id="108610416"/>
<feature type="compositionally biased region" description="Basic and acidic residues" evidence="2">
    <location>
        <begin position="120"/>
        <end position="138"/>
    </location>
</feature>
<feature type="compositionally biased region" description="Low complexity" evidence="2">
    <location>
        <begin position="250"/>
        <end position="272"/>
    </location>
</feature>
<feature type="compositionally biased region" description="Basic and acidic residues" evidence="2">
    <location>
        <begin position="290"/>
        <end position="299"/>
    </location>
</feature>
<gene>
    <name evidence="5" type="primary">LOC108610416</name>
</gene>
<comment type="similarity">
    <text evidence="1">Belongs to the NKAP family.</text>
</comment>
<reference evidence="4" key="2">
    <citation type="journal article" date="2016" name="G3 (Bethesda)">
        <title>Genome Evolution in Three Species of Cactophilic Drosophila.</title>
        <authorList>
            <person name="Sanchez-Flores A."/>
            <person name="Penazola F."/>
            <person name="Carpinteyro-Ponce J."/>
            <person name="Nazario-Yepiz N."/>
            <person name="Abreu-Goodger C."/>
            <person name="Machado C.A."/>
            <person name="Markow T.A."/>
        </authorList>
    </citation>
    <scope>NUCLEOTIDE SEQUENCE [LARGE SCALE GENOMIC DNA]</scope>
</reference>
<feature type="compositionally biased region" description="Basic residues" evidence="2">
    <location>
        <begin position="300"/>
        <end position="323"/>
    </location>
</feature>
<evidence type="ECO:0000256" key="2">
    <source>
        <dbReference type="SAM" id="MobiDB-lite"/>
    </source>
</evidence>
<feature type="compositionally biased region" description="Basic and acidic residues" evidence="2">
    <location>
        <begin position="39"/>
        <end position="55"/>
    </location>
</feature>
<evidence type="ECO:0000259" key="3">
    <source>
        <dbReference type="Pfam" id="PF06047"/>
    </source>
</evidence>
<reference evidence="4" key="1">
    <citation type="journal article" date="1997" name="Nucleic Acids Res.">
        <title>tRNAscan-SE: a program for improved detection of transfer RNA genes in genomic sequence.</title>
        <authorList>
            <person name="Lowe T.M."/>
            <person name="Eddy S.R."/>
        </authorList>
    </citation>
    <scope>NUCLEOTIDE SEQUENCE [LARGE SCALE GENOMIC DNA]</scope>
</reference>
<evidence type="ECO:0000256" key="1">
    <source>
        <dbReference type="ARBA" id="ARBA00009313"/>
    </source>
</evidence>
<dbReference type="PANTHER" id="PTHR13087">
    <property type="entry name" value="NF-KAPPA B ACTIVATING PROTEIN"/>
    <property type="match status" value="1"/>
</dbReference>
<dbReference type="RefSeq" id="XP_017857999.1">
    <property type="nucleotide sequence ID" value="XM_018002510.1"/>
</dbReference>
<feature type="compositionally biased region" description="Basic residues" evidence="2">
    <location>
        <begin position="104"/>
        <end position="119"/>
    </location>
</feature>
<feature type="compositionally biased region" description="Basic residues" evidence="2">
    <location>
        <begin position="221"/>
        <end position="249"/>
    </location>
</feature>
<dbReference type="InterPro" id="IPR009269">
    <property type="entry name" value="NKAP_C"/>
</dbReference>
<dbReference type="Pfam" id="PF06047">
    <property type="entry name" value="Nkap_C"/>
    <property type="match status" value="1"/>
</dbReference>
<reference evidence="5" key="3">
    <citation type="submission" date="2025-08" db="UniProtKB">
        <authorList>
            <consortium name="RefSeq"/>
        </authorList>
    </citation>
    <scope>IDENTIFICATION</scope>
    <source>
        <tissue evidence="5">Whole organism</tissue>
    </source>
</reference>
<feature type="domain" description="NF-kappa-B-activating protein C-terminal" evidence="3">
    <location>
        <begin position="363"/>
        <end position="462"/>
    </location>
</feature>
<feature type="region of interest" description="Disordered" evidence="2">
    <location>
        <begin position="1"/>
        <end position="366"/>
    </location>
</feature>
<dbReference type="Proteomes" id="UP000694904">
    <property type="component" value="Chromosome 2"/>
</dbReference>
<evidence type="ECO:0000313" key="4">
    <source>
        <dbReference type="Proteomes" id="UP000694904"/>
    </source>
</evidence>
<organism evidence="4 5">
    <name type="scientific">Drosophila arizonae</name>
    <name type="common">Fruit fly</name>
    <dbReference type="NCBI Taxonomy" id="7263"/>
    <lineage>
        <taxon>Eukaryota</taxon>
        <taxon>Metazoa</taxon>
        <taxon>Ecdysozoa</taxon>
        <taxon>Arthropoda</taxon>
        <taxon>Hexapoda</taxon>
        <taxon>Insecta</taxon>
        <taxon>Pterygota</taxon>
        <taxon>Neoptera</taxon>
        <taxon>Endopterygota</taxon>
        <taxon>Diptera</taxon>
        <taxon>Brachycera</taxon>
        <taxon>Muscomorpha</taxon>
        <taxon>Ephydroidea</taxon>
        <taxon>Drosophilidae</taxon>
        <taxon>Drosophila</taxon>
    </lineage>
</organism>
<feature type="compositionally biased region" description="Low complexity" evidence="2">
    <location>
        <begin position="331"/>
        <end position="344"/>
    </location>
</feature>
<sequence length="471" mass="53166">MRSRTRSRSRSPRRDRHDYDKSRTRTDRREAYKPVAGSKNRERDRPHKNGYEKSPSRQNRRSSKQRDSPPRRQSERDRSLSTGSSSSSTGSSVSSSSSSNRSASRSRSRHRNRSRSPVKQRKESVERWPNDRYHENNDRQSNPFRGRAPERSFINDPAERPSRKNYSHRGGGNPRDSKALSARRAQRVRIGEEGVPEVWGTSPTRSSTHDVELVKGSYVGPKKKKKKNKKSSKKSKKKAKKIKKKKKNRGTSSSSSDSASSSSSSSSSSSEDSSSDDDDSSESDDEEELWLEKTADGIKKPPKKKAKKSSSKKNKKKKKKKKKSESEKKTSSSSSKSKSKANGSKNEEDVGPSLRSGGSLNQKDFGRALLPGEGAAMAAYIAEGKRIPRRGEIGLTSDEIANFESVGYVMSGSRHRRMEAVRIRKENQLYSADEKRALAMFSKEERQKRENKILTQFKDMINSKLQAKDKK</sequence>
<evidence type="ECO:0000313" key="5">
    <source>
        <dbReference type="RefSeq" id="XP_017857999.1"/>
    </source>
</evidence>
<name>A0ABM1NSR3_DROAR</name>